<feature type="signal peptide" evidence="1">
    <location>
        <begin position="1"/>
        <end position="21"/>
    </location>
</feature>
<reference evidence="3" key="2">
    <citation type="submission" date="2023-06" db="EMBL/GenBank/DDBJ databases">
        <authorList>
            <person name="Polev D.E."/>
            <person name="Saitova A.T."/>
            <person name="Bogumilchik E.A."/>
            <person name="Kokorina G.I."/>
            <person name="Voskresenskaia E.A."/>
        </authorList>
    </citation>
    <scope>NUCLEOTIDE SEQUENCE</scope>
    <source>
        <strain evidence="3">2145 StPb PI</strain>
    </source>
</reference>
<name>A0AAW7K6V1_9GAMM</name>
<dbReference type="Gene3D" id="3.20.20.80">
    <property type="entry name" value="Glycosidases"/>
    <property type="match status" value="1"/>
</dbReference>
<sequence>MKLAGNILLHTGLLITLFSYAATGAVPQNFLYTGSDDLTTISSLIQRPDIGGVQIVYNWKALETDKDQYDFSQIERDLAYLNSLNKKLFIQIQDRFFEPQAKNVPAYLMKDPHYNGGIVPQYDNPGENKPVGSGWVAQQWNPAVQQRYQKLLAALATKFDGRVFGVNLPETAIDPDIKRDKSGFSCDKYFAAEMENMAFARKAFSKSHVVQYVNFWPCEWNNDHQYMSRLFEFAAKNKVGLGGPDIVPNKKAQMKNAYPFFHQYKGKLSLVGMAVQEPTLTYTNAKTGKPFTKAEFTDYAENYLGANIIFWSTASPWLSEGTKAR</sequence>
<organism evidence="3 5">
    <name type="scientific">Yersinia nurmii</name>
    <dbReference type="NCBI Taxonomy" id="685706"/>
    <lineage>
        <taxon>Bacteria</taxon>
        <taxon>Pseudomonadati</taxon>
        <taxon>Pseudomonadota</taxon>
        <taxon>Gammaproteobacteria</taxon>
        <taxon>Enterobacterales</taxon>
        <taxon>Yersiniaceae</taxon>
        <taxon>Yersinia</taxon>
    </lineage>
</organism>
<evidence type="ECO:0000313" key="2">
    <source>
        <dbReference type="EMBL" id="CNE14705.1"/>
    </source>
</evidence>
<dbReference type="Proteomes" id="UP000040578">
    <property type="component" value="Unassembled WGS sequence"/>
</dbReference>
<dbReference type="EMBL" id="JAUEHU010000005">
    <property type="protein sequence ID" value="MDN0087050.1"/>
    <property type="molecule type" value="Genomic_DNA"/>
</dbReference>
<feature type="chain" id="PRO_5043656014" description="Glycoside hydrolase family 42 N-terminal domain-containing protein" evidence="1">
    <location>
        <begin position="22"/>
        <end position="325"/>
    </location>
</feature>
<evidence type="ECO:0000313" key="3">
    <source>
        <dbReference type="EMBL" id="MDN0087050.1"/>
    </source>
</evidence>
<dbReference type="InterPro" id="IPR017853">
    <property type="entry name" value="GH"/>
</dbReference>
<protein>
    <recommendedName>
        <fullName evidence="6">Glycoside hydrolase family 42 N-terminal domain-containing protein</fullName>
    </recommendedName>
</protein>
<comment type="caution">
    <text evidence="3">The sequence shown here is derived from an EMBL/GenBank/DDBJ whole genome shotgun (WGS) entry which is preliminary data.</text>
</comment>
<keyword evidence="4" id="KW-1185">Reference proteome</keyword>
<proteinExistence type="predicted"/>
<evidence type="ECO:0008006" key="6">
    <source>
        <dbReference type="Google" id="ProtNLM"/>
    </source>
</evidence>
<evidence type="ECO:0000313" key="4">
    <source>
        <dbReference type="Proteomes" id="UP000040578"/>
    </source>
</evidence>
<reference evidence="2 4" key="1">
    <citation type="submission" date="2015-03" db="EMBL/GenBank/DDBJ databases">
        <authorList>
            <consortium name="Pathogen Informatics"/>
            <person name="Murphy D."/>
        </authorList>
    </citation>
    <scope>NUCLEOTIDE SEQUENCE [LARGE SCALE GENOMIC DNA]</scope>
    <source>
        <strain evidence="2">Type strain: CIP110231</strain>
        <strain evidence="4">type strain: CIP110231</strain>
    </source>
</reference>
<dbReference type="EMBL" id="CPYD01000002">
    <property type="protein sequence ID" value="CNE14705.1"/>
    <property type="molecule type" value="Genomic_DNA"/>
</dbReference>
<dbReference type="RefSeq" id="WP_049597076.1">
    <property type="nucleotide sequence ID" value="NZ_CPYD01000002.1"/>
</dbReference>
<gene>
    <name evidence="2" type="ORF">ERS137967_00875</name>
    <name evidence="3" type="ORF">QVN42_06510</name>
</gene>
<accession>A0AAW7K6V1</accession>
<dbReference type="SUPFAM" id="SSF51445">
    <property type="entry name" value="(Trans)glycosidases"/>
    <property type="match status" value="1"/>
</dbReference>
<dbReference type="Proteomes" id="UP001167864">
    <property type="component" value="Unassembled WGS sequence"/>
</dbReference>
<dbReference type="AlphaFoldDB" id="A0AAW7K6V1"/>
<keyword evidence="1" id="KW-0732">Signal</keyword>
<evidence type="ECO:0000313" key="5">
    <source>
        <dbReference type="Proteomes" id="UP001167864"/>
    </source>
</evidence>
<evidence type="ECO:0000256" key="1">
    <source>
        <dbReference type="SAM" id="SignalP"/>
    </source>
</evidence>